<dbReference type="EMBL" id="JAWJWE010000038">
    <property type="protein sequence ID" value="KAK6623586.1"/>
    <property type="molecule type" value="Genomic_DNA"/>
</dbReference>
<dbReference type="EMBL" id="JAWJWF010000049">
    <property type="protein sequence ID" value="KAK6619110.1"/>
    <property type="molecule type" value="Genomic_DNA"/>
</dbReference>
<comment type="caution">
    <text evidence="7">The sequence shown here is derived from an EMBL/GenBank/DDBJ whole genome shotgun (WGS) entry which is preliminary data.</text>
</comment>
<feature type="domain" description="Carboxylesterase type B" evidence="5">
    <location>
        <begin position="41"/>
        <end position="153"/>
    </location>
</feature>
<dbReference type="InterPro" id="IPR002018">
    <property type="entry name" value="CarbesteraseB"/>
</dbReference>
<protein>
    <recommendedName>
        <fullName evidence="5">Carboxylesterase type B domain-containing protein</fullName>
    </recommendedName>
</protein>
<comment type="similarity">
    <text evidence="1">Belongs to the type-B carboxylesterase/lipase family.</text>
</comment>
<dbReference type="InterPro" id="IPR019819">
    <property type="entry name" value="Carboxylesterase_B_CS"/>
</dbReference>
<keyword evidence="8" id="KW-1185">Reference proteome</keyword>
<evidence type="ECO:0000256" key="2">
    <source>
        <dbReference type="ARBA" id="ARBA00022729"/>
    </source>
</evidence>
<evidence type="ECO:0000313" key="7">
    <source>
        <dbReference type="EMBL" id="KAK6623586.1"/>
    </source>
</evidence>
<dbReference type="PANTHER" id="PTHR43903">
    <property type="entry name" value="NEUROLIGIN"/>
    <property type="match status" value="1"/>
</dbReference>
<organism evidence="7 9">
    <name type="scientific">Polyplax serrata</name>
    <name type="common">Common mouse louse</name>
    <dbReference type="NCBI Taxonomy" id="468196"/>
    <lineage>
        <taxon>Eukaryota</taxon>
        <taxon>Metazoa</taxon>
        <taxon>Ecdysozoa</taxon>
        <taxon>Arthropoda</taxon>
        <taxon>Hexapoda</taxon>
        <taxon>Insecta</taxon>
        <taxon>Pterygota</taxon>
        <taxon>Neoptera</taxon>
        <taxon>Paraneoptera</taxon>
        <taxon>Psocodea</taxon>
        <taxon>Troctomorpha</taxon>
        <taxon>Phthiraptera</taxon>
        <taxon>Anoplura</taxon>
        <taxon>Polyplacidae</taxon>
        <taxon>Polyplax</taxon>
    </lineage>
</organism>
<gene>
    <name evidence="7" type="ORF">RUM43_009438</name>
    <name evidence="6" type="ORF">RUM44_003492</name>
</gene>
<evidence type="ECO:0000256" key="4">
    <source>
        <dbReference type="SAM" id="SignalP"/>
    </source>
</evidence>
<name>A0AAN8NZL9_POLSC</name>
<dbReference type="PROSITE" id="PS00941">
    <property type="entry name" value="CARBOXYLESTERASE_B_2"/>
    <property type="match status" value="1"/>
</dbReference>
<keyword evidence="2 4" id="KW-0732">Signal</keyword>
<dbReference type="Proteomes" id="UP001372834">
    <property type="component" value="Unassembled WGS sequence"/>
</dbReference>
<accession>A0AAN8NZL9</accession>
<feature type="signal peptide" evidence="4">
    <location>
        <begin position="1"/>
        <end position="30"/>
    </location>
</feature>
<feature type="chain" id="PRO_5042833823" description="Carboxylesterase type B domain-containing protein" evidence="4">
    <location>
        <begin position="31"/>
        <end position="156"/>
    </location>
</feature>
<dbReference type="Proteomes" id="UP001359485">
    <property type="component" value="Unassembled WGS sequence"/>
</dbReference>
<dbReference type="AlphaFoldDB" id="A0AAN8NZL9"/>
<evidence type="ECO:0000256" key="1">
    <source>
        <dbReference type="ARBA" id="ARBA00005964"/>
    </source>
</evidence>
<evidence type="ECO:0000313" key="9">
    <source>
        <dbReference type="Proteomes" id="UP001372834"/>
    </source>
</evidence>
<dbReference type="InterPro" id="IPR029058">
    <property type="entry name" value="AB_hydrolase_fold"/>
</dbReference>
<dbReference type="Gene3D" id="3.40.50.1820">
    <property type="entry name" value="alpha/beta hydrolase"/>
    <property type="match status" value="1"/>
</dbReference>
<dbReference type="SUPFAM" id="SSF53474">
    <property type="entry name" value="alpha/beta-Hydrolases"/>
    <property type="match status" value="1"/>
</dbReference>
<keyword evidence="3" id="KW-0325">Glycoprotein</keyword>
<evidence type="ECO:0000256" key="3">
    <source>
        <dbReference type="ARBA" id="ARBA00023180"/>
    </source>
</evidence>
<evidence type="ECO:0000259" key="5">
    <source>
        <dbReference type="Pfam" id="PF00135"/>
    </source>
</evidence>
<evidence type="ECO:0000313" key="8">
    <source>
        <dbReference type="Proteomes" id="UP001359485"/>
    </source>
</evidence>
<reference evidence="7 9" key="1">
    <citation type="submission" date="2023-10" db="EMBL/GenBank/DDBJ databases">
        <title>Genomes of two closely related lineages of the louse Polyplax serrata with different host specificities.</title>
        <authorList>
            <person name="Martinu J."/>
            <person name="Tarabai H."/>
            <person name="Stefka J."/>
            <person name="Hypsa V."/>
        </authorList>
    </citation>
    <scope>NUCLEOTIDE SEQUENCE [LARGE SCALE GENOMIC DNA]</scope>
    <source>
        <strain evidence="6">98ZLc_SE</strain>
        <strain evidence="7">HR10_N</strain>
    </source>
</reference>
<dbReference type="Pfam" id="PF00135">
    <property type="entry name" value="COesterase"/>
    <property type="match status" value="1"/>
</dbReference>
<sequence>MLLLVHRTAATSRRILLLMLILLSLEETHTDQGLLVNKYSTRIVATKYGPLRGVIVQRHFNQPPIEAFLGVPYATPPLGSLRYMPPVTPSMWKNTRLADSFSPVCPQNLPEISNRTEALLKLPRGRLLYLEKLLPLLTNQSEDCLYLNIYVPRGGK</sequence>
<dbReference type="InterPro" id="IPR051093">
    <property type="entry name" value="Neuroligin/BSAL"/>
</dbReference>
<proteinExistence type="inferred from homology"/>
<evidence type="ECO:0000313" key="6">
    <source>
        <dbReference type="EMBL" id="KAK6619110.1"/>
    </source>
</evidence>